<dbReference type="PANTHER" id="PTHR43798:SF33">
    <property type="entry name" value="HYDROLASE, PUTATIVE (AFU_ORTHOLOGUE AFUA_2G14860)-RELATED"/>
    <property type="match status" value="1"/>
</dbReference>
<dbReference type="GO" id="GO:0016020">
    <property type="term" value="C:membrane"/>
    <property type="evidence" value="ECO:0007669"/>
    <property type="project" value="TreeGrafter"/>
</dbReference>
<dbReference type="AlphaFoldDB" id="K1LEN2"/>
<dbReference type="Gene3D" id="3.40.50.1820">
    <property type="entry name" value="alpha/beta hydrolase"/>
    <property type="match status" value="1"/>
</dbReference>
<proteinExistence type="predicted"/>
<feature type="domain" description="AB hydrolase-1" evidence="1">
    <location>
        <begin position="24"/>
        <end position="256"/>
    </location>
</feature>
<evidence type="ECO:0000313" key="2">
    <source>
        <dbReference type="EMBL" id="EKB50632.1"/>
    </source>
</evidence>
<dbReference type="InterPro" id="IPR029058">
    <property type="entry name" value="AB_hydrolase_fold"/>
</dbReference>
<dbReference type="InterPro" id="IPR000073">
    <property type="entry name" value="AB_hydrolase_1"/>
</dbReference>
<dbReference type="GO" id="GO:0016740">
    <property type="term" value="F:transferase activity"/>
    <property type="evidence" value="ECO:0007669"/>
    <property type="project" value="UniProtKB-KW"/>
</dbReference>
<dbReference type="SUPFAM" id="SSF53474">
    <property type="entry name" value="alpha/beta-Hydrolases"/>
    <property type="match status" value="1"/>
</dbReference>
<accession>K1LEN2</accession>
<dbReference type="OrthoDB" id="975949at2"/>
<name>K1LEN2_CECL9</name>
<dbReference type="Proteomes" id="UP000004478">
    <property type="component" value="Unassembled WGS sequence"/>
</dbReference>
<dbReference type="PATRIC" id="fig|1225176.3.peg.654"/>
<comment type="caution">
    <text evidence="2">The sequence shown here is derived from an EMBL/GenBank/DDBJ whole genome shotgun (WGS) entry which is preliminary data.</text>
</comment>
<organism evidence="2 3">
    <name type="scientific">Cecembia lonarensis (strain CCUG 58316 / KCTC 22772 / LW9)</name>
    <dbReference type="NCBI Taxonomy" id="1225176"/>
    <lineage>
        <taxon>Bacteria</taxon>
        <taxon>Pseudomonadati</taxon>
        <taxon>Bacteroidota</taxon>
        <taxon>Cytophagia</taxon>
        <taxon>Cytophagales</taxon>
        <taxon>Cyclobacteriaceae</taxon>
        <taxon>Cecembia</taxon>
    </lineage>
</organism>
<dbReference type="RefSeq" id="WP_009183659.1">
    <property type="nucleotide sequence ID" value="NZ_AMGM01000006.1"/>
</dbReference>
<protein>
    <submittedName>
        <fullName evidence="2">Acetoin dehydrogenase E2 subunit dihydrolipoyllysine-residue acetyltransferase</fullName>
    </submittedName>
</protein>
<dbReference type="EMBL" id="AMGM01000006">
    <property type="protein sequence ID" value="EKB50632.1"/>
    <property type="molecule type" value="Genomic_DNA"/>
</dbReference>
<dbReference type="Pfam" id="PF00561">
    <property type="entry name" value="Abhydrolase_1"/>
    <property type="match status" value="1"/>
</dbReference>
<dbReference type="PANTHER" id="PTHR43798">
    <property type="entry name" value="MONOACYLGLYCEROL LIPASE"/>
    <property type="match status" value="1"/>
</dbReference>
<evidence type="ECO:0000313" key="3">
    <source>
        <dbReference type="Proteomes" id="UP000004478"/>
    </source>
</evidence>
<evidence type="ECO:0000259" key="1">
    <source>
        <dbReference type="Pfam" id="PF00561"/>
    </source>
</evidence>
<keyword evidence="2" id="KW-0808">Transferase</keyword>
<reference evidence="2 3" key="1">
    <citation type="journal article" date="2012" name="J. Bacteriol.">
        <title>Draft Genome Sequence of Cecembia lonarensis Strain LW9T, Isolated from Lonar Lake, a Haloalkaline Lake in India.</title>
        <authorList>
            <person name="Shivaji S."/>
            <person name="Ara S."/>
            <person name="Singh A."/>
            <person name="Pinnaka A.K."/>
        </authorList>
    </citation>
    <scope>NUCLEOTIDE SEQUENCE [LARGE SCALE GENOMIC DNA]</scope>
    <source>
        <strain evidence="2 3">LW9</strain>
    </source>
</reference>
<sequence length="273" mass="31629">MEFLETAFGHLAYQKYGNGPEVSLLFHGFGQNLKAYDTFIPLRKPNETFLVFDLFYHGQSSWKSINQKLTKEIWRSILIQLMEKEGFDRFHLIGYSMGGKFSLLTYELFPCHVKSLLLMAPDGIKTGFWYNMATFPGILNRIFKHVVFHPKRFFKTMEVLNSLGLLQSSIMKFVKSQMHTRTMRAQVYFTWNVFKPLQPDLGSIIKIIRLNQTPITLVTGKYDMMITTANLEKFSSKIAHLKTVELECGHNSLIEETAAYLKSSNDRNVLRSE</sequence>
<gene>
    <name evidence="2" type="ORF">B879_00610</name>
</gene>
<dbReference type="InterPro" id="IPR050266">
    <property type="entry name" value="AB_hydrolase_sf"/>
</dbReference>
<keyword evidence="3" id="KW-1185">Reference proteome</keyword>